<evidence type="ECO:0000259" key="2">
    <source>
        <dbReference type="Pfam" id="PF02470"/>
    </source>
</evidence>
<accession>A0A1H1GL63</accession>
<dbReference type="PANTHER" id="PTHR33371">
    <property type="entry name" value="INTERMEMBRANE PHOSPHOLIPID TRANSPORT SYSTEM BINDING PROTEIN MLAD-RELATED"/>
    <property type="match status" value="1"/>
</dbReference>
<evidence type="ECO:0000313" key="5">
    <source>
        <dbReference type="Proteomes" id="UP000183053"/>
    </source>
</evidence>
<dbReference type="Pfam" id="PF11887">
    <property type="entry name" value="Mce4_CUP1"/>
    <property type="match status" value="1"/>
</dbReference>
<sequence length="359" mass="37396">MMRRLLAGGALAMSAVLLTACGGIYSVPLPGGPALGARPTTLHLQFENVMDLVPESSVRIGGATVGKVESIGLAEDGWTADVVVKVRDGVKVAVDSRAAIEQSNLLGEKYVTLVSSGGSDGAALQNGATIRAASNKTNASIEQVLGVLSLVLNDGGVGQLKPIVDELNTAMSNPHRVRSLITQTDRLIAGLNKQRTDITAAIDGVARLSERAAGQTEQISRILAELPRGTAILNEQRPEIIEMIKQLDRLGKVGTEVLSKSQRELIEDLLSLRPTLRALAGAADDIVTALPFIATFPFPDAGVDAIKGDSMNLFISLDTRLINQLEALGAGAGPPTPVTPKYGPGSGRSSTATTQGGTR</sequence>
<reference evidence="5" key="1">
    <citation type="submission" date="2016-10" db="EMBL/GenBank/DDBJ databases">
        <authorList>
            <person name="Varghese N."/>
            <person name="Submissions S."/>
        </authorList>
    </citation>
    <scope>NUCLEOTIDE SEQUENCE [LARGE SCALE GENOMIC DNA]</scope>
    <source>
        <strain evidence="5">DSM 44142</strain>
    </source>
</reference>
<dbReference type="Proteomes" id="UP000183053">
    <property type="component" value="Unassembled WGS sequence"/>
</dbReference>
<dbReference type="Pfam" id="PF02470">
    <property type="entry name" value="MlaD"/>
    <property type="match status" value="1"/>
</dbReference>
<dbReference type="GO" id="GO:0005576">
    <property type="term" value="C:extracellular region"/>
    <property type="evidence" value="ECO:0007669"/>
    <property type="project" value="TreeGrafter"/>
</dbReference>
<gene>
    <name evidence="4" type="ORF">SAMN04489765_3407</name>
</gene>
<dbReference type="PANTHER" id="PTHR33371:SF15">
    <property type="entry name" value="LIPOPROTEIN LPRN"/>
    <property type="match status" value="1"/>
</dbReference>
<keyword evidence="5" id="KW-1185">Reference proteome</keyword>
<feature type="domain" description="Mce/MlaD" evidence="2">
    <location>
        <begin position="39"/>
        <end position="114"/>
    </location>
</feature>
<proteinExistence type="predicted"/>
<dbReference type="InterPro" id="IPR052336">
    <property type="entry name" value="MlaD_Phospholipid_Transporter"/>
</dbReference>
<feature type="domain" description="Mammalian cell entry C-terminal" evidence="3">
    <location>
        <begin position="122"/>
        <end position="287"/>
    </location>
</feature>
<evidence type="ECO:0000259" key="3">
    <source>
        <dbReference type="Pfam" id="PF11887"/>
    </source>
</evidence>
<dbReference type="STRING" id="47312.SAMN04489765_3407"/>
<dbReference type="OrthoDB" id="9774928at2"/>
<feature type="compositionally biased region" description="Polar residues" evidence="1">
    <location>
        <begin position="347"/>
        <end position="359"/>
    </location>
</feature>
<dbReference type="InterPro" id="IPR024516">
    <property type="entry name" value="Mce_C"/>
</dbReference>
<dbReference type="NCBIfam" id="TIGR00996">
    <property type="entry name" value="Mtu_fam_mce"/>
    <property type="match status" value="1"/>
</dbReference>
<dbReference type="EMBL" id="FNLF01000002">
    <property type="protein sequence ID" value="SDR13881.1"/>
    <property type="molecule type" value="Genomic_DNA"/>
</dbReference>
<dbReference type="InterPro" id="IPR005693">
    <property type="entry name" value="Mce"/>
</dbReference>
<dbReference type="AlphaFoldDB" id="A0A1H1GL63"/>
<protein>
    <submittedName>
        <fullName evidence="4">Phospholipid/cholesterol/gamma-HCH transport system substrate-binding protein</fullName>
    </submittedName>
</protein>
<evidence type="ECO:0000313" key="4">
    <source>
        <dbReference type="EMBL" id="SDR13881.1"/>
    </source>
</evidence>
<dbReference type="InterPro" id="IPR003399">
    <property type="entry name" value="Mce/MlaD"/>
</dbReference>
<dbReference type="RefSeq" id="WP_082756784.1">
    <property type="nucleotide sequence ID" value="NZ_FNLF01000002.1"/>
</dbReference>
<dbReference type="PROSITE" id="PS51257">
    <property type="entry name" value="PROKAR_LIPOPROTEIN"/>
    <property type="match status" value="1"/>
</dbReference>
<name>A0A1H1GL63_9ACTN</name>
<organism evidence="4 5">
    <name type="scientific">Tsukamurella pulmonis</name>
    <dbReference type="NCBI Taxonomy" id="47312"/>
    <lineage>
        <taxon>Bacteria</taxon>
        <taxon>Bacillati</taxon>
        <taxon>Actinomycetota</taxon>
        <taxon>Actinomycetes</taxon>
        <taxon>Mycobacteriales</taxon>
        <taxon>Tsukamurellaceae</taxon>
        <taxon>Tsukamurella</taxon>
    </lineage>
</organism>
<evidence type="ECO:0000256" key="1">
    <source>
        <dbReference type="SAM" id="MobiDB-lite"/>
    </source>
</evidence>
<feature type="region of interest" description="Disordered" evidence="1">
    <location>
        <begin position="328"/>
        <end position="359"/>
    </location>
</feature>